<feature type="region of interest" description="Disordered" evidence="1">
    <location>
        <begin position="1"/>
        <end position="71"/>
    </location>
</feature>
<feature type="compositionally biased region" description="Low complexity" evidence="1">
    <location>
        <begin position="1292"/>
        <end position="1307"/>
    </location>
</feature>
<feature type="region of interest" description="Disordered" evidence="1">
    <location>
        <begin position="1232"/>
        <end position="1345"/>
    </location>
</feature>
<evidence type="ECO:0000313" key="2">
    <source>
        <dbReference type="EMBL" id="KAK7695840.1"/>
    </source>
</evidence>
<feature type="compositionally biased region" description="Polar residues" evidence="1">
    <location>
        <begin position="51"/>
        <end position="62"/>
    </location>
</feature>
<feature type="compositionally biased region" description="Basic and acidic residues" evidence="1">
    <location>
        <begin position="1042"/>
        <end position="1052"/>
    </location>
</feature>
<feature type="region of interest" description="Disordered" evidence="1">
    <location>
        <begin position="815"/>
        <end position="841"/>
    </location>
</feature>
<comment type="caution">
    <text evidence="2">The sequence shown here is derived from an EMBL/GenBank/DDBJ whole genome shotgun (WGS) entry which is preliminary data.</text>
</comment>
<feature type="region of interest" description="Disordered" evidence="1">
    <location>
        <begin position="1041"/>
        <end position="1089"/>
    </location>
</feature>
<accession>A0AAW0GX48</accession>
<feature type="region of interest" description="Disordered" evidence="1">
    <location>
        <begin position="554"/>
        <end position="579"/>
    </location>
</feature>
<proteinExistence type="predicted"/>
<feature type="region of interest" description="Disordered" evidence="1">
    <location>
        <begin position="514"/>
        <end position="534"/>
    </location>
</feature>
<feature type="region of interest" description="Disordered" evidence="1">
    <location>
        <begin position="295"/>
        <end position="315"/>
    </location>
</feature>
<dbReference type="EMBL" id="JASBNA010000001">
    <property type="protein sequence ID" value="KAK7695840.1"/>
    <property type="molecule type" value="Genomic_DNA"/>
</dbReference>
<sequence length="1345" mass="148393">MSRFFDSPFHAPRVGHPLTPPDTDVDYTSHLHATGANSMGLGIDVDPPLPSSHTPGSVTETPQYPPRKPSSVAYINSNIRESRERTVHRGLKWLVVVVPPASFAQEHGHLGQTLSSGPSHRLTQGILMPLYPSMTTQLTAIAKEFSFPSTSGICLYLHTAQAGVTVTPRISEESWNVLWSHLFDARSPAPSSSQIPIGGKIEFDIDFRRARWYDSWMSIPRREVDVPQSVVPSRPPTLGHFRGESRTTFADEPADDQLQLETISLMQQQARPRLNRHVPRKLSLLDRFDATSIRSGSKLVPRQHSPPSPTAHSAHVVHALSPIVQESSPVNDRRHLDQLVTTWRAGAAKAVPSPMAATGQTSLDPVNLPNTFPLDDSTPEDKSPTSEINLADYAWSISSAGPPEYDSDLDTYESWSRVPSVHLDRRNEGSVMLTPTTVTSLALWDVDWEYSPVSNVDRLPSPDIAGRMIEDCPPTPSTHTSWGPPSEYPPSPTSDMYFYYRAPSVDLAHRGEFSRPVTPSTATSWGPPSEYPPSPSSDRYFYYRAPSIDLGHRGEFSRPVTPSTATSWGPPESWPASPASPYYVRTPDAGDRCFNIDDGFVRAAPSRPWNHVWPYHSRSSSEASEVGNASDAGSEESNPWNQVWPYNASRTRQAGELSTGYPHFNLYPAVTKVEKQAKVIKTVRVAEDSKEVSVHLEYRYPNIVIYPAAYPHFDIYGTLIEKDHSVVPGIPVKLAAHYPTLDIYPAVYPWSLASIYPSIEANSIDTDIDTSVSVDLPAVYPSLLIYTPVYPYNLESIYPARSVQSISTRPTIQAKQATKVAKPLPVPSPSKGKSETAPKPQQPVLLETHYPVIELYPPVYPHNLGTIYPPLSLGKKSSVSHDVPVLSPVVYPLFNIYPAVYPWSLETIYPAVSVTMSPKKSEAFRGVPVKLTAHYPAFELYPAVYPWSLECIYPAVSIERSRPGNTIPVRPDRTIEEGIQITLPSAYPVLSIYPNVYPYNLETIYPARHEQPKPSRMALPRLSMPRRPAITLNVSGLASPYAKKDRAREHAHSGRGSSAITSARLSGAPPVPPLPTGLQRKRSATPLSGLPTTKQVRFCMEVPVQLPFAYPAVQPYPPVYPYFSIYPEVAVSSISSREAVSSTPHSSYPYLVIYPAVYPHLEIYPPASGLQQATEVNPRRIQEVVKPSRDIQKPRSTHLDLHVQVFGKSEPAPAPAPVPTPVTRQIPKQSPKFTHEDLHNQVFSKSQSPSRRELPTPPSNTPPAAASTPVPVIRRTRSGTMSNRPPLPTPPSEGSSSPSPSRLPLGRQVPMPPTEGSPQPRTYGLPATPSIRRASTFVRTTPTFT</sequence>
<name>A0AAW0GX48_9APHY</name>
<feature type="compositionally biased region" description="Low complexity" evidence="1">
    <location>
        <begin position="567"/>
        <end position="579"/>
    </location>
</feature>
<dbReference type="Proteomes" id="UP001385951">
    <property type="component" value="Unassembled WGS sequence"/>
</dbReference>
<evidence type="ECO:0000313" key="3">
    <source>
        <dbReference type="Proteomes" id="UP001385951"/>
    </source>
</evidence>
<feature type="region of interest" description="Disordered" evidence="1">
    <location>
        <begin position="620"/>
        <end position="642"/>
    </location>
</feature>
<evidence type="ECO:0000256" key="1">
    <source>
        <dbReference type="SAM" id="MobiDB-lite"/>
    </source>
</evidence>
<gene>
    <name evidence="2" type="ORF">QCA50_000478</name>
</gene>
<protein>
    <submittedName>
        <fullName evidence="2">Uncharacterized protein</fullName>
    </submittedName>
</protein>
<feature type="compositionally biased region" description="Low complexity" evidence="1">
    <location>
        <begin position="1262"/>
        <end position="1272"/>
    </location>
</feature>
<organism evidence="2 3">
    <name type="scientific">Cerrena zonata</name>
    <dbReference type="NCBI Taxonomy" id="2478898"/>
    <lineage>
        <taxon>Eukaryota</taxon>
        <taxon>Fungi</taxon>
        <taxon>Dikarya</taxon>
        <taxon>Basidiomycota</taxon>
        <taxon>Agaricomycotina</taxon>
        <taxon>Agaricomycetes</taxon>
        <taxon>Polyporales</taxon>
        <taxon>Cerrenaceae</taxon>
        <taxon>Cerrena</taxon>
    </lineage>
</organism>
<feature type="region of interest" description="Disordered" evidence="1">
    <location>
        <begin position="1208"/>
        <end position="1227"/>
    </location>
</feature>
<feature type="compositionally biased region" description="Polar residues" evidence="1">
    <location>
        <begin position="1055"/>
        <end position="1064"/>
    </location>
</feature>
<reference evidence="2 3" key="1">
    <citation type="submission" date="2022-09" db="EMBL/GenBank/DDBJ databases">
        <authorList>
            <person name="Palmer J.M."/>
        </authorList>
    </citation>
    <scope>NUCLEOTIDE SEQUENCE [LARGE SCALE GENOMIC DNA]</scope>
    <source>
        <strain evidence="2 3">DSM 7382</strain>
    </source>
</reference>
<keyword evidence="3" id="KW-1185">Reference proteome</keyword>